<evidence type="ECO:0000256" key="7">
    <source>
        <dbReference type="ARBA" id="ARBA00023170"/>
    </source>
</evidence>
<dbReference type="GeneTree" id="ENSGT01030000234667"/>
<protein>
    <submittedName>
        <fullName evidence="13">C-C motif chemokine receptor 9</fullName>
    </submittedName>
</protein>
<evidence type="ECO:0000256" key="10">
    <source>
        <dbReference type="RuleBase" id="RU000688"/>
    </source>
</evidence>
<feature type="domain" description="G-protein coupled receptors family 1 profile" evidence="12">
    <location>
        <begin position="70"/>
        <end position="322"/>
    </location>
</feature>
<sequence>VAPTETSSPLHHHIHPTTISCLRKYISVLTSHDGLFNHTDIFCEKSHVKLFAKSFLPAFFCLVFILGTIGNALVILVYWKYRCKKSITDRYLLHLAIADLSLLFTFPFWTKAALDGWIFKSVMCKIVNSMYKINLYSCMLFLMCISFDRYLAIVQATKAQCSKRKWLQRNRLICLGVWVTSIALCIPEIVYSESKKFSETASCKMFYPPTVSRNTKIAVLSLKITIGFLLPLLIMVICYALIIKALLQTKNSHKHKSLKIITTIITAFLFSQLPYNSILLLKTINTYSPFIRACKTSDRVDIAFQVTQSLAFLHSCLNPFLYVFVGDRFRKALWKILKNMAQRNGISREQYTLAYDSQERSSKWSTTLLGRANIRNSLSLTNVPSSLIATDSCQASMPVLAQE</sequence>
<feature type="transmembrane region" description="Helical" evidence="11">
    <location>
        <begin position="130"/>
        <end position="151"/>
    </location>
</feature>
<evidence type="ECO:0000256" key="1">
    <source>
        <dbReference type="ARBA" id="ARBA00004651"/>
    </source>
</evidence>
<dbReference type="Proteomes" id="UP000694392">
    <property type="component" value="Unplaced"/>
</dbReference>
<gene>
    <name evidence="13" type="primary">CCR9</name>
</gene>
<comment type="subcellular location">
    <subcellularLocation>
        <location evidence="1">Cell membrane</location>
        <topology evidence="1">Multi-pass membrane protein</topology>
    </subcellularLocation>
</comment>
<dbReference type="PANTHER" id="PTHR10489:SF664">
    <property type="entry name" value="C-C CHEMOKINE RECEPTOR TYPE 9"/>
    <property type="match status" value="1"/>
</dbReference>
<keyword evidence="2" id="KW-1003">Cell membrane</keyword>
<evidence type="ECO:0000256" key="11">
    <source>
        <dbReference type="SAM" id="Phobius"/>
    </source>
</evidence>
<dbReference type="GO" id="GO:0009897">
    <property type="term" value="C:external side of plasma membrane"/>
    <property type="evidence" value="ECO:0007669"/>
    <property type="project" value="TreeGrafter"/>
</dbReference>
<keyword evidence="6 11" id="KW-0472">Membrane</keyword>
<dbReference type="GO" id="GO:0007204">
    <property type="term" value="P:positive regulation of cytosolic calcium ion concentration"/>
    <property type="evidence" value="ECO:0007669"/>
    <property type="project" value="TreeGrafter"/>
</dbReference>
<keyword evidence="14" id="KW-1185">Reference proteome</keyword>
<dbReference type="InterPro" id="IPR000276">
    <property type="entry name" value="GPCR_Rhodpsn"/>
</dbReference>
<dbReference type="Ensembl" id="ENSSPUT00000003523.1">
    <property type="protein sequence ID" value="ENSSPUP00000003322.1"/>
    <property type="gene ID" value="ENSSPUG00000002543.1"/>
</dbReference>
<dbReference type="Gene3D" id="1.20.1070.10">
    <property type="entry name" value="Rhodopsin 7-helix transmembrane proteins"/>
    <property type="match status" value="1"/>
</dbReference>
<dbReference type="Pfam" id="PF00001">
    <property type="entry name" value="7tm_1"/>
    <property type="match status" value="1"/>
</dbReference>
<evidence type="ECO:0000256" key="8">
    <source>
        <dbReference type="ARBA" id="ARBA00023180"/>
    </source>
</evidence>
<dbReference type="SUPFAM" id="SSF81321">
    <property type="entry name" value="Family A G protein-coupled receptor-like"/>
    <property type="match status" value="1"/>
</dbReference>
<name>A0A8D0G6D8_SPHPU</name>
<evidence type="ECO:0000256" key="6">
    <source>
        <dbReference type="ARBA" id="ARBA00023136"/>
    </source>
</evidence>
<dbReference type="GO" id="GO:0005044">
    <property type="term" value="F:scavenger receptor activity"/>
    <property type="evidence" value="ECO:0007669"/>
    <property type="project" value="InterPro"/>
</dbReference>
<feature type="transmembrane region" description="Helical" evidence="11">
    <location>
        <begin position="224"/>
        <end position="247"/>
    </location>
</feature>
<comment type="similarity">
    <text evidence="10">Belongs to the G-protein coupled receptor 1 family.</text>
</comment>
<evidence type="ECO:0000256" key="2">
    <source>
        <dbReference type="ARBA" id="ARBA00022475"/>
    </source>
</evidence>
<keyword evidence="8" id="KW-0325">Glycoprotein</keyword>
<organism evidence="13 14">
    <name type="scientific">Sphenodon punctatus</name>
    <name type="common">Tuatara</name>
    <name type="synonym">Hatteria punctata</name>
    <dbReference type="NCBI Taxonomy" id="8508"/>
    <lineage>
        <taxon>Eukaryota</taxon>
        <taxon>Metazoa</taxon>
        <taxon>Chordata</taxon>
        <taxon>Craniata</taxon>
        <taxon>Vertebrata</taxon>
        <taxon>Euteleostomi</taxon>
        <taxon>Lepidosauria</taxon>
        <taxon>Sphenodontia</taxon>
        <taxon>Sphenodontidae</taxon>
        <taxon>Sphenodon</taxon>
    </lineage>
</organism>
<feature type="transmembrane region" description="Helical" evidence="11">
    <location>
        <begin position="172"/>
        <end position="191"/>
    </location>
</feature>
<accession>A0A8D0G6D8</accession>
<feature type="transmembrane region" description="Helical" evidence="11">
    <location>
        <begin position="259"/>
        <end position="282"/>
    </location>
</feature>
<dbReference type="InterPro" id="IPR005383">
    <property type="entry name" value="ACKR4"/>
</dbReference>
<evidence type="ECO:0000313" key="14">
    <source>
        <dbReference type="Proteomes" id="UP000694392"/>
    </source>
</evidence>
<feature type="transmembrane region" description="Helical" evidence="11">
    <location>
        <begin position="302"/>
        <end position="325"/>
    </location>
</feature>
<dbReference type="GO" id="GO:0060326">
    <property type="term" value="P:cell chemotaxis"/>
    <property type="evidence" value="ECO:0007669"/>
    <property type="project" value="TreeGrafter"/>
</dbReference>
<dbReference type="OMA" id="FPYNCVL"/>
<dbReference type="GO" id="GO:0006955">
    <property type="term" value="P:immune response"/>
    <property type="evidence" value="ECO:0007669"/>
    <property type="project" value="TreeGrafter"/>
</dbReference>
<dbReference type="GO" id="GO:0016493">
    <property type="term" value="F:C-C chemokine receptor activity"/>
    <property type="evidence" value="ECO:0007669"/>
    <property type="project" value="Ensembl"/>
</dbReference>
<dbReference type="PROSITE" id="PS00237">
    <property type="entry name" value="G_PROTEIN_RECEP_F1_1"/>
    <property type="match status" value="1"/>
</dbReference>
<keyword evidence="7 10" id="KW-0675">Receptor</keyword>
<evidence type="ECO:0000256" key="3">
    <source>
        <dbReference type="ARBA" id="ARBA00022692"/>
    </source>
</evidence>
<evidence type="ECO:0000256" key="9">
    <source>
        <dbReference type="ARBA" id="ARBA00023224"/>
    </source>
</evidence>
<dbReference type="PRINTS" id="PR01558">
    <property type="entry name" value="CHEMOKINER11"/>
</dbReference>
<reference evidence="13" key="1">
    <citation type="submission" date="2025-08" db="UniProtKB">
        <authorList>
            <consortium name="Ensembl"/>
        </authorList>
    </citation>
    <scope>IDENTIFICATION</scope>
</reference>
<feature type="transmembrane region" description="Helical" evidence="11">
    <location>
        <begin position="55"/>
        <end position="79"/>
    </location>
</feature>
<dbReference type="InterPro" id="IPR017452">
    <property type="entry name" value="GPCR_Rhodpsn_7TM"/>
</dbReference>
<dbReference type="FunFam" id="1.20.1070.10:FF:000035">
    <property type="entry name" value="C-C chemokine receptor type 6"/>
    <property type="match status" value="1"/>
</dbReference>
<evidence type="ECO:0000256" key="4">
    <source>
        <dbReference type="ARBA" id="ARBA00022989"/>
    </source>
</evidence>
<proteinExistence type="inferred from homology"/>
<dbReference type="InterPro" id="IPR000355">
    <property type="entry name" value="Chemokine_rcpt"/>
</dbReference>
<dbReference type="InterPro" id="IPR050119">
    <property type="entry name" value="CCR1-9-like"/>
</dbReference>
<evidence type="ECO:0000313" key="13">
    <source>
        <dbReference type="Ensembl" id="ENSSPUP00000003322.1"/>
    </source>
</evidence>
<evidence type="ECO:0000259" key="12">
    <source>
        <dbReference type="PROSITE" id="PS50262"/>
    </source>
</evidence>
<reference evidence="13" key="2">
    <citation type="submission" date="2025-09" db="UniProtKB">
        <authorList>
            <consortium name="Ensembl"/>
        </authorList>
    </citation>
    <scope>IDENTIFICATION</scope>
</reference>
<dbReference type="PROSITE" id="PS50262">
    <property type="entry name" value="G_PROTEIN_RECEP_F1_2"/>
    <property type="match status" value="1"/>
</dbReference>
<feature type="transmembrane region" description="Helical" evidence="11">
    <location>
        <begin position="91"/>
        <end position="110"/>
    </location>
</feature>
<dbReference type="PRINTS" id="PR00657">
    <property type="entry name" value="CCCHEMOKINER"/>
</dbReference>
<keyword evidence="9 10" id="KW-0807">Transducer</keyword>
<dbReference type="GO" id="GO:0002305">
    <property type="term" value="P:CD8-positive, gamma-delta intraepithelial T cell differentiation"/>
    <property type="evidence" value="ECO:0007669"/>
    <property type="project" value="Ensembl"/>
</dbReference>
<keyword evidence="4 11" id="KW-1133">Transmembrane helix</keyword>
<dbReference type="GO" id="GO:0019722">
    <property type="term" value="P:calcium-mediated signaling"/>
    <property type="evidence" value="ECO:0007669"/>
    <property type="project" value="TreeGrafter"/>
</dbReference>
<dbReference type="PRINTS" id="PR00237">
    <property type="entry name" value="GPCRRHODOPSN"/>
</dbReference>
<dbReference type="GO" id="GO:0019957">
    <property type="term" value="F:C-C chemokine binding"/>
    <property type="evidence" value="ECO:0007669"/>
    <property type="project" value="TreeGrafter"/>
</dbReference>
<keyword evidence="3 10" id="KW-0812">Transmembrane</keyword>
<dbReference type="AlphaFoldDB" id="A0A8D0G6D8"/>
<evidence type="ECO:0000256" key="5">
    <source>
        <dbReference type="ARBA" id="ARBA00023040"/>
    </source>
</evidence>
<keyword evidence="5 10" id="KW-0297">G-protein coupled receptor</keyword>
<dbReference type="PANTHER" id="PTHR10489">
    <property type="entry name" value="CELL ADHESION MOLECULE"/>
    <property type="match status" value="1"/>
</dbReference>